<reference evidence="4 5" key="1">
    <citation type="journal article" date="2017" name="PLoS Biol.">
        <title>The sea cucumber genome provides insights into morphological evolution and visceral regeneration.</title>
        <authorList>
            <person name="Zhang X."/>
            <person name="Sun L."/>
            <person name="Yuan J."/>
            <person name="Sun Y."/>
            <person name="Gao Y."/>
            <person name="Zhang L."/>
            <person name="Li S."/>
            <person name="Dai H."/>
            <person name="Hamel J.F."/>
            <person name="Liu C."/>
            <person name="Yu Y."/>
            <person name="Liu S."/>
            <person name="Lin W."/>
            <person name="Guo K."/>
            <person name="Jin S."/>
            <person name="Xu P."/>
            <person name="Storey K.B."/>
            <person name="Huan P."/>
            <person name="Zhang T."/>
            <person name="Zhou Y."/>
            <person name="Zhang J."/>
            <person name="Lin C."/>
            <person name="Li X."/>
            <person name="Xing L."/>
            <person name="Huo D."/>
            <person name="Sun M."/>
            <person name="Wang L."/>
            <person name="Mercier A."/>
            <person name="Li F."/>
            <person name="Yang H."/>
            <person name="Xiang J."/>
        </authorList>
    </citation>
    <scope>NUCLEOTIDE SEQUENCE [LARGE SCALE GENOMIC DNA]</scope>
    <source>
        <strain evidence="4">Shaxun</strain>
        <tissue evidence="4">Muscle</tissue>
    </source>
</reference>
<evidence type="ECO:0000256" key="1">
    <source>
        <dbReference type="ARBA" id="ARBA00023209"/>
    </source>
</evidence>
<dbReference type="InterPro" id="IPR011009">
    <property type="entry name" value="Kinase-like_dom_sf"/>
</dbReference>
<keyword evidence="4" id="KW-0808">Transferase</keyword>
<evidence type="ECO:0000313" key="5">
    <source>
        <dbReference type="Proteomes" id="UP000230750"/>
    </source>
</evidence>
<evidence type="ECO:0000256" key="2">
    <source>
        <dbReference type="ARBA" id="ARBA00023264"/>
    </source>
</evidence>
<accession>A0A2G8KMA7</accession>
<evidence type="ECO:0000256" key="3">
    <source>
        <dbReference type="ARBA" id="ARBA00038211"/>
    </source>
</evidence>
<dbReference type="GO" id="GO:0004305">
    <property type="term" value="F:ethanolamine kinase activity"/>
    <property type="evidence" value="ECO:0007669"/>
    <property type="project" value="TreeGrafter"/>
</dbReference>
<comment type="caution">
    <text evidence="4">The sequence shown here is derived from an EMBL/GenBank/DDBJ whole genome shotgun (WGS) entry which is preliminary data.</text>
</comment>
<dbReference type="Pfam" id="PF01633">
    <property type="entry name" value="Choline_kinase"/>
    <property type="match status" value="1"/>
</dbReference>
<keyword evidence="1" id="KW-0594">Phospholipid biosynthesis</keyword>
<name>A0A2G8KMA7_STIJA</name>
<keyword evidence="1" id="KW-0444">Lipid biosynthesis</keyword>
<keyword evidence="4" id="KW-0418">Kinase</keyword>
<comment type="similarity">
    <text evidence="3">Belongs to the choline/ethanolamine kinase family.</text>
</comment>
<dbReference type="Proteomes" id="UP000230750">
    <property type="component" value="Unassembled WGS sequence"/>
</dbReference>
<dbReference type="EMBL" id="MRZV01000483">
    <property type="protein sequence ID" value="PIK49068.1"/>
    <property type="molecule type" value="Genomic_DNA"/>
</dbReference>
<organism evidence="4 5">
    <name type="scientific">Stichopus japonicus</name>
    <name type="common">Sea cucumber</name>
    <dbReference type="NCBI Taxonomy" id="307972"/>
    <lineage>
        <taxon>Eukaryota</taxon>
        <taxon>Metazoa</taxon>
        <taxon>Echinodermata</taxon>
        <taxon>Eleutherozoa</taxon>
        <taxon>Echinozoa</taxon>
        <taxon>Holothuroidea</taxon>
        <taxon>Aspidochirotacea</taxon>
        <taxon>Aspidochirotida</taxon>
        <taxon>Stichopodidae</taxon>
        <taxon>Apostichopus</taxon>
    </lineage>
</organism>
<dbReference type="GO" id="GO:0004103">
    <property type="term" value="F:choline kinase activity"/>
    <property type="evidence" value="ECO:0007669"/>
    <property type="project" value="TreeGrafter"/>
</dbReference>
<gene>
    <name evidence="4" type="ORF">BSL78_14059</name>
</gene>
<proteinExistence type="inferred from homology"/>
<dbReference type="GO" id="GO:0006646">
    <property type="term" value="P:phosphatidylethanolamine biosynthetic process"/>
    <property type="evidence" value="ECO:0007669"/>
    <property type="project" value="TreeGrafter"/>
</dbReference>
<evidence type="ECO:0000313" key="4">
    <source>
        <dbReference type="EMBL" id="PIK49068.1"/>
    </source>
</evidence>
<dbReference type="PANTHER" id="PTHR22603">
    <property type="entry name" value="CHOLINE/ETHANOALAMINE KINASE"/>
    <property type="match status" value="1"/>
</dbReference>
<dbReference type="AlphaFoldDB" id="A0A2G8KMA7"/>
<dbReference type="STRING" id="307972.A0A2G8KMA7"/>
<sequence length="355" mass="41579">MFKYHLYPHNILLPRPVNISSFPTLISLAGLTNYIYECSLPENVTHMSSEPRNVLLRVYGEIFVEGDTPLLDTVIFTLLSERNHSPHLFGVFPEGRIEEFIPSRALRTDEVSQPQMSVAIARKLAVFHQLKLPLCKVPRWIDDILSRWCEAASRVNIEDVQNKELFAKIKKIDIFKELKFLRKLVADTTSPVVFSHNDCQEGNLLFLNDQRKTLEENLVLIDYEYASYNYVAYDFANHFNEWTMDYSMEEPPYYKITKSDYPSREQQIAFLKAYDQKCEELGFLTDELGSYEERMREIKRFAAANHFLWALWSVIQAKVSRTTFGFLEYALDRFTEYLNCKKNLPEDMLSRVQGL</sequence>
<keyword evidence="2" id="KW-1208">Phospholipid metabolism</keyword>
<dbReference type="Gene3D" id="3.30.200.20">
    <property type="entry name" value="Phosphorylase Kinase, domain 1"/>
    <property type="match status" value="1"/>
</dbReference>
<dbReference type="PANTHER" id="PTHR22603:SF93">
    <property type="entry name" value="RE24176P"/>
    <property type="match status" value="1"/>
</dbReference>
<dbReference type="Gene3D" id="3.90.1200.10">
    <property type="match status" value="1"/>
</dbReference>
<protein>
    <submittedName>
        <fullName evidence="4">Putative choline kinase alpha</fullName>
    </submittedName>
</protein>
<dbReference type="GO" id="GO:0005737">
    <property type="term" value="C:cytoplasm"/>
    <property type="evidence" value="ECO:0007669"/>
    <property type="project" value="TreeGrafter"/>
</dbReference>
<keyword evidence="5" id="KW-1185">Reference proteome</keyword>
<keyword evidence="1" id="KW-0443">Lipid metabolism</keyword>
<dbReference type="OrthoDB" id="10267235at2759"/>
<dbReference type="SUPFAM" id="SSF56112">
    <property type="entry name" value="Protein kinase-like (PK-like)"/>
    <property type="match status" value="1"/>
</dbReference>